<name>A0AAV4HTB8_9GAST</name>
<dbReference type="SMART" id="SM00409">
    <property type="entry name" value="IG"/>
    <property type="match status" value="2"/>
</dbReference>
<dbReference type="FunFam" id="2.60.40.10:FF:000050">
    <property type="entry name" value="Titin isoform B"/>
    <property type="match status" value="1"/>
</dbReference>
<keyword evidence="8" id="KW-0539">Nucleus</keyword>
<dbReference type="PROSITE" id="PS50835">
    <property type="entry name" value="IG_LIKE"/>
    <property type="match status" value="1"/>
</dbReference>
<protein>
    <submittedName>
        <fullName evidence="11">Myosin-binding protein C, cardiac-type</fullName>
    </submittedName>
</protein>
<comment type="similarity">
    <text evidence="3">Belongs to the protein kinase superfamily. CAMK Ser/Thr protein kinase family.</text>
</comment>
<dbReference type="InterPro" id="IPR007110">
    <property type="entry name" value="Ig-like_dom"/>
</dbReference>
<dbReference type="GO" id="GO:0005737">
    <property type="term" value="C:cytoplasm"/>
    <property type="evidence" value="ECO:0007669"/>
    <property type="project" value="UniProtKB-SubCell"/>
</dbReference>
<keyword evidence="7" id="KW-1015">Disulfide bond</keyword>
<keyword evidence="4" id="KW-0963">Cytoplasm</keyword>
<dbReference type="FunFam" id="2.60.40.10:FF:001652">
    <property type="entry name" value="Uncharacterized protein"/>
    <property type="match status" value="1"/>
</dbReference>
<evidence type="ECO:0000259" key="10">
    <source>
        <dbReference type="PROSITE" id="PS50835"/>
    </source>
</evidence>
<evidence type="ECO:0000256" key="5">
    <source>
        <dbReference type="ARBA" id="ARBA00022553"/>
    </source>
</evidence>
<keyword evidence="9" id="KW-0393">Immunoglobulin domain</keyword>
<evidence type="ECO:0000256" key="4">
    <source>
        <dbReference type="ARBA" id="ARBA00022490"/>
    </source>
</evidence>
<evidence type="ECO:0000256" key="9">
    <source>
        <dbReference type="ARBA" id="ARBA00023319"/>
    </source>
</evidence>
<dbReference type="PANTHER" id="PTHR35971">
    <property type="entry name" value="SI:DKEY-31G6.6"/>
    <property type="match status" value="1"/>
</dbReference>
<evidence type="ECO:0000256" key="7">
    <source>
        <dbReference type="ARBA" id="ARBA00023157"/>
    </source>
</evidence>
<proteinExistence type="inferred from homology"/>
<dbReference type="InterPro" id="IPR013098">
    <property type="entry name" value="Ig_I-set"/>
</dbReference>
<evidence type="ECO:0000256" key="6">
    <source>
        <dbReference type="ARBA" id="ARBA00022737"/>
    </source>
</evidence>
<dbReference type="InterPro" id="IPR003599">
    <property type="entry name" value="Ig_sub"/>
</dbReference>
<evidence type="ECO:0000313" key="12">
    <source>
        <dbReference type="Proteomes" id="UP000762676"/>
    </source>
</evidence>
<evidence type="ECO:0000256" key="8">
    <source>
        <dbReference type="ARBA" id="ARBA00023242"/>
    </source>
</evidence>
<dbReference type="GO" id="GO:0005634">
    <property type="term" value="C:nucleus"/>
    <property type="evidence" value="ECO:0007669"/>
    <property type="project" value="UniProtKB-SubCell"/>
</dbReference>
<dbReference type="Proteomes" id="UP000762676">
    <property type="component" value="Unassembled WGS sequence"/>
</dbReference>
<sequence length="229" mass="25825">MYSFVFLVITKTICPLGLHDNNDLTCLIFCVLVVPELSPEFIRPLKDVSISEGETATFECELNLEARTVKWFHEGQEVGEKPDSRYQVLSEGRIHRLVVKDAILPDAGEVMAKVEDKSTHAELTVAEIPVDFTAELSEVHTEEHKMALFCCEVNKDDVTVEWRKDGEPLTPSNKHVIQTDGRRHSLAIKDVDQADVAEYSIVVGDRLSSATLHLDGECSEEWWKEVVFV</sequence>
<dbReference type="SUPFAM" id="SSF48726">
    <property type="entry name" value="Immunoglobulin"/>
    <property type="match status" value="2"/>
</dbReference>
<dbReference type="Pfam" id="PF07679">
    <property type="entry name" value="I-set"/>
    <property type="match status" value="2"/>
</dbReference>
<evidence type="ECO:0000256" key="3">
    <source>
        <dbReference type="ARBA" id="ARBA00006692"/>
    </source>
</evidence>
<comment type="subcellular location">
    <subcellularLocation>
        <location evidence="2">Cytoplasm</location>
    </subcellularLocation>
    <subcellularLocation>
        <location evidence="1">Nucleus</location>
    </subcellularLocation>
</comment>
<reference evidence="11 12" key="1">
    <citation type="journal article" date="2021" name="Elife">
        <title>Chloroplast acquisition without the gene transfer in kleptoplastic sea slugs, Plakobranchus ocellatus.</title>
        <authorList>
            <person name="Maeda T."/>
            <person name="Takahashi S."/>
            <person name="Yoshida T."/>
            <person name="Shimamura S."/>
            <person name="Takaki Y."/>
            <person name="Nagai Y."/>
            <person name="Toyoda A."/>
            <person name="Suzuki Y."/>
            <person name="Arimoto A."/>
            <person name="Ishii H."/>
            <person name="Satoh N."/>
            <person name="Nishiyama T."/>
            <person name="Hasebe M."/>
            <person name="Maruyama T."/>
            <person name="Minagawa J."/>
            <person name="Obokata J."/>
            <person name="Shigenobu S."/>
        </authorList>
    </citation>
    <scope>NUCLEOTIDE SEQUENCE [LARGE SCALE GENOMIC DNA]</scope>
</reference>
<evidence type="ECO:0000313" key="11">
    <source>
        <dbReference type="EMBL" id="GFS00820.1"/>
    </source>
</evidence>
<dbReference type="InterPro" id="IPR052385">
    <property type="entry name" value="Obscurin/Obscurin-like_Reg"/>
</dbReference>
<organism evidence="11 12">
    <name type="scientific">Elysia marginata</name>
    <dbReference type="NCBI Taxonomy" id="1093978"/>
    <lineage>
        <taxon>Eukaryota</taxon>
        <taxon>Metazoa</taxon>
        <taxon>Spiralia</taxon>
        <taxon>Lophotrochozoa</taxon>
        <taxon>Mollusca</taxon>
        <taxon>Gastropoda</taxon>
        <taxon>Heterobranchia</taxon>
        <taxon>Euthyneura</taxon>
        <taxon>Panpulmonata</taxon>
        <taxon>Sacoglossa</taxon>
        <taxon>Placobranchoidea</taxon>
        <taxon>Plakobranchidae</taxon>
        <taxon>Elysia</taxon>
    </lineage>
</organism>
<evidence type="ECO:0000256" key="2">
    <source>
        <dbReference type="ARBA" id="ARBA00004496"/>
    </source>
</evidence>
<dbReference type="InterPro" id="IPR013783">
    <property type="entry name" value="Ig-like_fold"/>
</dbReference>
<comment type="caution">
    <text evidence="11">The sequence shown here is derived from an EMBL/GenBank/DDBJ whole genome shotgun (WGS) entry which is preliminary data.</text>
</comment>
<dbReference type="PANTHER" id="PTHR35971:SF5">
    <property type="entry name" value="OBSCURIN LIKE CYTOSKELETAL ADAPTOR 1"/>
    <property type="match status" value="1"/>
</dbReference>
<dbReference type="Gene3D" id="2.60.40.10">
    <property type="entry name" value="Immunoglobulins"/>
    <property type="match status" value="2"/>
</dbReference>
<dbReference type="EMBL" id="BMAT01009188">
    <property type="protein sequence ID" value="GFS00820.1"/>
    <property type="molecule type" value="Genomic_DNA"/>
</dbReference>
<dbReference type="AlphaFoldDB" id="A0AAV4HTB8"/>
<dbReference type="InterPro" id="IPR036179">
    <property type="entry name" value="Ig-like_dom_sf"/>
</dbReference>
<keyword evidence="5" id="KW-0597">Phosphoprotein</keyword>
<keyword evidence="12" id="KW-1185">Reference proteome</keyword>
<feature type="domain" description="Ig-like" evidence="10">
    <location>
        <begin position="39"/>
        <end position="161"/>
    </location>
</feature>
<accession>A0AAV4HTB8</accession>
<keyword evidence="6" id="KW-0677">Repeat</keyword>
<evidence type="ECO:0000256" key="1">
    <source>
        <dbReference type="ARBA" id="ARBA00004123"/>
    </source>
</evidence>
<gene>
    <name evidence="11" type="ORF">ElyMa_004565200</name>
</gene>